<sequence length="185" mass="20946">GLGVLELSGKEWALVKQLCDVLKVSRNTLFLWGTPNLAIVIPAMDHIDTVLTNGIINSQLLDPAIRTALHLAKKTLNRYYYSLTDKSETYRIAMGMSFCSHLYYRFADKSLAVLHPRHKLEYFKTAGWEDDWIATAHCIVRNTYERSYTSHSTGATQTLEDSGDPIAQVRHFIFICFILKSSTTG</sequence>
<feature type="non-terminal residue" evidence="1">
    <location>
        <position position="185"/>
    </location>
</feature>
<dbReference type="AlphaFoldDB" id="A0A9P6ZVQ8"/>
<evidence type="ECO:0000313" key="1">
    <source>
        <dbReference type="EMBL" id="KAG1777140.1"/>
    </source>
</evidence>
<reference evidence="1" key="1">
    <citation type="journal article" date="2020" name="New Phytol.">
        <title>Comparative genomics reveals dynamic genome evolution in host specialist ectomycorrhizal fungi.</title>
        <authorList>
            <person name="Lofgren L.A."/>
            <person name="Nguyen N.H."/>
            <person name="Vilgalys R."/>
            <person name="Ruytinx J."/>
            <person name="Liao H.L."/>
            <person name="Branco S."/>
            <person name="Kuo A."/>
            <person name="LaButti K."/>
            <person name="Lipzen A."/>
            <person name="Andreopoulos W."/>
            <person name="Pangilinan J."/>
            <person name="Riley R."/>
            <person name="Hundley H."/>
            <person name="Na H."/>
            <person name="Barry K."/>
            <person name="Grigoriev I.V."/>
            <person name="Stajich J.E."/>
            <person name="Kennedy P.G."/>
        </authorList>
    </citation>
    <scope>NUCLEOTIDE SEQUENCE</scope>
    <source>
        <strain evidence="1">DOB743</strain>
    </source>
</reference>
<protein>
    <submittedName>
        <fullName evidence="1">Uncharacterized protein</fullName>
    </submittedName>
</protein>
<proteinExistence type="predicted"/>
<name>A0A9P6ZVQ8_9AGAM</name>
<keyword evidence="2" id="KW-1185">Reference proteome</keyword>
<comment type="caution">
    <text evidence="1">The sequence shown here is derived from an EMBL/GenBank/DDBJ whole genome shotgun (WGS) entry which is preliminary data.</text>
</comment>
<accession>A0A9P6ZVQ8</accession>
<dbReference type="OrthoDB" id="3359487at2759"/>
<evidence type="ECO:0000313" key="2">
    <source>
        <dbReference type="Proteomes" id="UP000714275"/>
    </source>
</evidence>
<organism evidence="1 2">
    <name type="scientific">Suillus placidus</name>
    <dbReference type="NCBI Taxonomy" id="48579"/>
    <lineage>
        <taxon>Eukaryota</taxon>
        <taxon>Fungi</taxon>
        <taxon>Dikarya</taxon>
        <taxon>Basidiomycota</taxon>
        <taxon>Agaricomycotina</taxon>
        <taxon>Agaricomycetes</taxon>
        <taxon>Agaricomycetidae</taxon>
        <taxon>Boletales</taxon>
        <taxon>Suillineae</taxon>
        <taxon>Suillaceae</taxon>
        <taxon>Suillus</taxon>
    </lineage>
</organism>
<dbReference type="EMBL" id="JABBWD010000022">
    <property type="protein sequence ID" value="KAG1777140.1"/>
    <property type="molecule type" value="Genomic_DNA"/>
</dbReference>
<dbReference type="Proteomes" id="UP000714275">
    <property type="component" value="Unassembled WGS sequence"/>
</dbReference>
<gene>
    <name evidence="1" type="ORF">EV702DRAFT_970267</name>
</gene>